<feature type="compositionally biased region" description="Low complexity" evidence="1">
    <location>
        <begin position="35"/>
        <end position="55"/>
    </location>
</feature>
<proteinExistence type="predicted"/>
<reference evidence="5" key="1">
    <citation type="submission" date="2023-07" db="EMBL/GenBank/DDBJ databases">
        <title>30 novel species of actinomycetes from the DSMZ collection.</title>
        <authorList>
            <person name="Nouioui I."/>
        </authorList>
    </citation>
    <scope>NUCLEOTIDE SEQUENCE [LARGE SCALE GENOMIC DNA]</scope>
    <source>
        <strain evidence="5">DSM 42041</strain>
    </source>
</reference>
<dbReference type="EMBL" id="JAVREQ010000004">
    <property type="protein sequence ID" value="MDT0378467.1"/>
    <property type="molecule type" value="Genomic_DNA"/>
</dbReference>
<organism evidence="4 5">
    <name type="scientific">Streptomyces hazeniae</name>
    <dbReference type="NCBI Taxonomy" id="3075538"/>
    <lineage>
        <taxon>Bacteria</taxon>
        <taxon>Bacillati</taxon>
        <taxon>Actinomycetota</taxon>
        <taxon>Actinomycetes</taxon>
        <taxon>Kitasatosporales</taxon>
        <taxon>Streptomycetaceae</taxon>
        <taxon>Streptomyces</taxon>
    </lineage>
</organism>
<sequence>MKRRPALVAFAVASALLTSGCGQGTVEDGSGRSTPGGEAAPSAGKSSAPPSAAPADVTPRTVEAREQGDAGGAAKLSSVKVTRLPAYDRVRFTFDGGVSQVFAEYMDALREPGRGRTIDLKGEHKLVLVFVGVARQDPAGRADTTDTVREVRATGVFEGEMIVGLGLDSEGEGPAGYRVEVKGDSVTVEVAHRASPSGSPSGSPSASSSAG</sequence>
<dbReference type="RefSeq" id="WP_311672358.1">
    <property type="nucleotide sequence ID" value="NZ_JAVREQ010000004.1"/>
</dbReference>
<protein>
    <recommendedName>
        <fullName evidence="3">AMIN-like domain-containing protein</fullName>
    </recommendedName>
</protein>
<evidence type="ECO:0000313" key="4">
    <source>
        <dbReference type="EMBL" id="MDT0378467.1"/>
    </source>
</evidence>
<name>A0ABU2NR27_9ACTN</name>
<evidence type="ECO:0000313" key="5">
    <source>
        <dbReference type="Proteomes" id="UP001183414"/>
    </source>
</evidence>
<feature type="signal peptide" evidence="2">
    <location>
        <begin position="1"/>
        <end position="24"/>
    </location>
</feature>
<feature type="region of interest" description="Disordered" evidence="1">
    <location>
        <begin position="190"/>
        <end position="211"/>
    </location>
</feature>
<feature type="region of interest" description="Disordered" evidence="1">
    <location>
        <begin position="20"/>
        <end position="73"/>
    </location>
</feature>
<dbReference type="Pfam" id="PF24837">
    <property type="entry name" value="AMIN-like"/>
    <property type="match status" value="1"/>
</dbReference>
<keyword evidence="2" id="KW-0732">Signal</keyword>
<evidence type="ECO:0000256" key="2">
    <source>
        <dbReference type="SAM" id="SignalP"/>
    </source>
</evidence>
<feature type="domain" description="AMIN-like" evidence="3">
    <location>
        <begin position="76"/>
        <end position="192"/>
    </location>
</feature>
<evidence type="ECO:0000256" key="1">
    <source>
        <dbReference type="SAM" id="MobiDB-lite"/>
    </source>
</evidence>
<comment type="caution">
    <text evidence="4">The sequence shown here is derived from an EMBL/GenBank/DDBJ whole genome shotgun (WGS) entry which is preliminary data.</text>
</comment>
<keyword evidence="5" id="KW-1185">Reference proteome</keyword>
<accession>A0ABU2NR27</accession>
<dbReference type="Proteomes" id="UP001183414">
    <property type="component" value="Unassembled WGS sequence"/>
</dbReference>
<gene>
    <name evidence="4" type="ORF">RM572_06695</name>
</gene>
<dbReference type="PROSITE" id="PS51257">
    <property type="entry name" value="PROKAR_LIPOPROTEIN"/>
    <property type="match status" value="1"/>
</dbReference>
<feature type="compositionally biased region" description="Low complexity" evidence="1">
    <location>
        <begin position="194"/>
        <end position="211"/>
    </location>
</feature>
<feature type="chain" id="PRO_5047100943" description="AMIN-like domain-containing protein" evidence="2">
    <location>
        <begin position="25"/>
        <end position="211"/>
    </location>
</feature>
<evidence type="ECO:0000259" key="3">
    <source>
        <dbReference type="Pfam" id="PF24837"/>
    </source>
</evidence>
<dbReference type="InterPro" id="IPR056303">
    <property type="entry name" value="AMIN-like"/>
</dbReference>